<dbReference type="AlphaFoldDB" id="A0A7G2C5X3"/>
<keyword evidence="1" id="KW-0472">Membrane</keyword>
<feature type="transmembrane region" description="Helical" evidence="1">
    <location>
        <begin position="12"/>
        <end position="33"/>
    </location>
</feature>
<feature type="transmembrane region" description="Helical" evidence="1">
    <location>
        <begin position="99"/>
        <end position="125"/>
    </location>
</feature>
<keyword evidence="3" id="KW-1185">Reference proteome</keyword>
<evidence type="ECO:0008006" key="4">
    <source>
        <dbReference type="Google" id="ProtNLM"/>
    </source>
</evidence>
<name>A0A7G2C5X3_9TRYP</name>
<dbReference type="OrthoDB" id="271420at2759"/>
<dbReference type="EMBL" id="LR877147">
    <property type="protein sequence ID" value="CAD2214147.1"/>
    <property type="molecule type" value="Genomic_DNA"/>
</dbReference>
<evidence type="ECO:0000313" key="3">
    <source>
        <dbReference type="Proteomes" id="UP000515908"/>
    </source>
</evidence>
<proteinExistence type="predicted"/>
<feature type="transmembrane region" description="Helical" evidence="1">
    <location>
        <begin position="161"/>
        <end position="179"/>
    </location>
</feature>
<evidence type="ECO:0000256" key="1">
    <source>
        <dbReference type="SAM" id="Phobius"/>
    </source>
</evidence>
<protein>
    <recommendedName>
        <fullName evidence="4">GPI transamidase subunit PIG-U</fullName>
    </recommendedName>
</protein>
<feature type="transmembrane region" description="Helical" evidence="1">
    <location>
        <begin position="269"/>
        <end position="292"/>
    </location>
</feature>
<dbReference type="Proteomes" id="UP000515908">
    <property type="component" value="Chromosome 03"/>
</dbReference>
<accession>A0A7G2C5X3</accession>
<feature type="transmembrane region" description="Helical" evidence="1">
    <location>
        <begin position="186"/>
        <end position="209"/>
    </location>
</feature>
<dbReference type="VEuPathDB" id="TriTrypDB:ADEAN_000159100"/>
<feature type="transmembrane region" description="Helical" evidence="1">
    <location>
        <begin position="215"/>
        <end position="234"/>
    </location>
</feature>
<reference evidence="2 3" key="1">
    <citation type="submission" date="2020-08" db="EMBL/GenBank/DDBJ databases">
        <authorList>
            <person name="Newling K."/>
            <person name="Davey J."/>
            <person name="Forrester S."/>
        </authorList>
    </citation>
    <scope>NUCLEOTIDE SEQUENCE [LARGE SCALE GENOMIC DNA]</scope>
    <source>
        <strain evidence="3">Crithidia deanei Carvalho (ATCC PRA-265)</strain>
    </source>
</reference>
<organism evidence="2 3">
    <name type="scientific">Angomonas deanei</name>
    <dbReference type="NCBI Taxonomy" id="59799"/>
    <lineage>
        <taxon>Eukaryota</taxon>
        <taxon>Discoba</taxon>
        <taxon>Euglenozoa</taxon>
        <taxon>Kinetoplastea</taxon>
        <taxon>Metakinetoplastina</taxon>
        <taxon>Trypanosomatida</taxon>
        <taxon>Trypanosomatidae</taxon>
        <taxon>Strigomonadinae</taxon>
        <taxon>Angomonas</taxon>
    </lineage>
</organism>
<feature type="transmembrane region" description="Helical" evidence="1">
    <location>
        <begin position="331"/>
        <end position="351"/>
    </location>
</feature>
<evidence type="ECO:0000313" key="2">
    <source>
        <dbReference type="EMBL" id="CAD2214147.1"/>
    </source>
</evidence>
<feature type="transmembrane region" description="Helical" evidence="1">
    <location>
        <begin position="397"/>
        <end position="420"/>
    </location>
</feature>
<sequence>MTIADALAQPTVAFLVTLLVRLCLCYVVLPGVFVRQPSLVESPTGEHILTPNLLTFGVVPTSMQRCLWKEAIYHRENFGSIPAYIKAVAPWYASYLPRVFLSTTVSVIALALCDALTASLLLWRVRPFLKKSSASTVSFYCGLVYFGFILNPWVFQGVVHQSLSPFEWLLLTAALILGECGRFGRVLGAAVTAFLGSPFMAVVVALLLPAGHPNIKVFCGICVVFSAVVALVGSEYTRFFMRYKGETALFAPIDVGPLWYVRQLIIGQFLPCLDVLCTQLATLLTIVLAWGLPDFKGTSERVKSFVPFFKDSNTCLAVFAVSFSYLTRTELTYSNMSYVCLLFYCFINLLATKDVVTESGVVRRLAHKRVRPLFVIYGYIFTITFNIAFFVPNLANFNWLFFSQTGVAVISAVFVLQCVYEVVNDVLAFEKECEQSL</sequence>
<gene>
    <name evidence="2" type="ORF">ADEAN_000159100</name>
</gene>
<keyword evidence="1" id="KW-1133">Transmembrane helix</keyword>
<keyword evidence="1" id="KW-0812">Transmembrane</keyword>
<feature type="transmembrane region" description="Helical" evidence="1">
    <location>
        <begin position="372"/>
        <end position="391"/>
    </location>
</feature>
<feature type="transmembrane region" description="Helical" evidence="1">
    <location>
        <begin position="137"/>
        <end position="155"/>
    </location>
</feature>